<dbReference type="InParanoid" id="A0A7M7QNV4"/>
<evidence type="ECO:0000313" key="11">
    <source>
        <dbReference type="EnsemblMetazoa" id="XP_031789399"/>
    </source>
</evidence>
<dbReference type="RefSeq" id="XP_031789399.1">
    <property type="nucleotide sequence ID" value="XM_031933539.1"/>
</dbReference>
<feature type="signal peptide" evidence="8">
    <location>
        <begin position="1"/>
        <end position="26"/>
    </location>
</feature>
<dbReference type="InterPro" id="IPR013098">
    <property type="entry name" value="Ig_I-set"/>
</dbReference>
<feature type="domain" description="CD80-like immunoglobulin C2-set" evidence="10">
    <location>
        <begin position="146"/>
        <end position="226"/>
    </location>
</feature>
<evidence type="ECO:0000256" key="4">
    <source>
        <dbReference type="ARBA" id="ARBA00023180"/>
    </source>
</evidence>
<dbReference type="FunCoup" id="A0A7M7QNV4">
    <property type="interactions" value="45"/>
</dbReference>
<dbReference type="InterPro" id="IPR013783">
    <property type="entry name" value="Ig-like_fold"/>
</dbReference>
<evidence type="ECO:0000259" key="10">
    <source>
        <dbReference type="Pfam" id="PF08205"/>
    </source>
</evidence>
<feature type="transmembrane region" description="Helical" evidence="7">
    <location>
        <begin position="372"/>
        <end position="394"/>
    </location>
</feature>
<evidence type="ECO:0000256" key="6">
    <source>
        <dbReference type="SAM" id="MobiDB-lite"/>
    </source>
</evidence>
<evidence type="ECO:0000256" key="1">
    <source>
        <dbReference type="ARBA" id="ARBA00004479"/>
    </source>
</evidence>
<dbReference type="CTD" id="35097"/>
<dbReference type="EnsemblMetazoa" id="XM_031933539">
    <property type="protein sequence ID" value="XP_031789399"/>
    <property type="gene ID" value="LOC100677935"/>
</dbReference>
<evidence type="ECO:0000256" key="5">
    <source>
        <dbReference type="ARBA" id="ARBA00023319"/>
    </source>
</evidence>
<keyword evidence="8" id="KW-0732">Signal</keyword>
<sequence>MMTQRPTKMINGLLMLALLGCTSIQAFKQNLPVDIVPDNQVAVRQGQEQKILCKLPVPLQVCRFTIPGESSLVLRDGQSAEDGIAYYGEGLKKGHCGVAISTIREKHDGNVTCFLTPDNGRSETSATVRMIVAKAPLQPQLTLNSNYPYKTGEKMVVSCVAMEGRPPANVSLYLDNEPIGVDDRPMLFGRRLDDNDYAELNTSRSVTPSDNGKTLRCRASHIALQKPLESSRQIEVYFPPQEQDTIHRFGYDIGRPGKVNVTVHANPKPTFTWNVDNVKITAGQPDVTGRLQTSTAVDLGHGYWSVELNIDSVQKSDTEKEYSLEAHNSEGYATYKITLSSASEPAGAMDRINQFYGKISEHMHALGVDLDAGSIIGIVVGVLILILAVFLVVFARATGRWCFAGGSAKRNIGESDLAEPAESVNLLRFVKPKTDDASPRRSDTESTGRYSRTEVDAGKNSGRPRISLSQLFKRNKDKVSGADTDTVRTVVTMDDEKIPASEVTTARETPTSGHEGGIVYAELDLAHQQQQTGPRRVTDDKTEYAEILYTKPEGQPQDLPSPDK</sequence>
<feature type="compositionally biased region" description="Basic and acidic residues" evidence="6">
    <location>
        <begin position="432"/>
        <end position="457"/>
    </location>
</feature>
<comment type="subcellular location">
    <subcellularLocation>
        <location evidence="1">Membrane</location>
        <topology evidence="1">Single-pass type I membrane protein</topology>
    </subcellularLocation>
</comment>
<keyword evidence="12" id="KW-1185">Reference proteome</keyword>
<evidence type="ECO:0000259" key="9">
    <source>
        <dbReference type="Pfam" id="PF07679"/>
    </source>
</evidence>
<dbReference type="PANTHER" id="PTHR11640">
    <property type="entry name" value="NEPHRIN"/>
    <property type="match status" value="1"/>
</dbReference>
<keyword evidence="5" id="KW-0393">Immunoglobulin domain</keyword>
<proteinExistence type="predicted"/>
<organism evidence="11 12">
    <name type="scientific">Nasonia vitripennis</name>
    <name type="common">Parasitic wasp</name>
    <dbReference type="NCBI Taxonomy" id="7425"/>
    <lineage>
        <taxon>Eukaryota</taxon>
        <taxon>Metazoa</taxon>
        <taxon>Ecdysozoa</taxon>
        <taxon>Arthropoda</taxon>
        <taxon>Hexapoda</taxon>
        <taxon>Insecta</taxon>
        <taxon>Pterygota</taxon>
        <taxon>Neoptera</taxon>
        <taxon>Endopterygota</taxon>
        <taxon>Hymenoptera</taxon>
        <taxon>Apocrita</taxon>
        <taxon>Proctotrupomorpha</taxon>
        <taxon>Chalcidoidea</taxon>
        <taxon>Pteromalidae</taxon>
        <taxon>Pteromalinae</taxon>
        <taxon>Nasonia</taxon>
    </lineage>
</organism>
<evidence type="ECO:0000256" key="7">
    <source>
        <dbReference type="SAM" id="Phobius"/>
    </source>
</evidence>
<dbReference type="AlphaFoldDB" id="A0A7M7QNV4"/>
<dbReference type="InterPro" id="IPR036179">
    <property type="entry name" value="Ig-like_dom_sf"/>
</dbReference>
<dbReference type="SMR" id="A0A7M7QNV4"/>
<feature type="chain" id="PRO_5029768301" description="Fasciclin-3" evidence="8">
    <location>
        <begin position="27"/>
        <end position="564"/>
    </location>
</feature>
<dbReference type="GO" id="GO:0005886">
    <property type="term" value="C:plasma membrane"/>
    <property type="evidence" value="ECO:0007669"/>
    <property type="project" value="TreeGrafter"/>
</dbReference>
<dbReference type="InterPro" id="IPR051275">
    <property type="entry name" value="Cell_adhesion_signaling"/>
</dbReference>
<dbReference type="GO" id="GO:0098609">
    <property type="term" value="P:cell-cell adhesion"/>
    <property type="evidence" value="ECO:0007669"/>
    <property type="project" value="TreeGrafter"/>
</dbReference>
<dbReference type="GeneID" id="100677935"/>
<evidence type="ECO:0000256" key="8">
    <source>
        <dbReference type="SAM" id="SignalP"/>
    </source>
</evidence>
<dbReference type="Proteomes" id="UP000002358">
    <property type="component" value="Chromosome 1"/>
</dbReference>
<name>A0A7M7QNV4_NASVI</name>
<dbReference type="SUPFAM" id="SSF48726">
    <property type="entry name" value="Immunoglobulin"/>
    <property type="match status" value="2"/>
</dbReference>
<keyword evidence="7" id="KW-0812">Transmembrane</keyword>
<keyword evidence="4" id="KW-0325">Glycoprotein</keyword>
<dbReference type="PANTHER" id="PTHR11640:SF31">
    <property type="entry name" value="IRREGULAR CHIASM C-ROUGHEST PROTEIN-RELATED"/>
    <property type="match status" value="1"/>
</dbReference>
<keyword evidence="3" id="KW-1015">Disulfide bond</keyword>
<evidence type="ECO:0000256" key="3">
    <source>
        <dbReference type="ARBA" id="ARBA00023157"/>
    </source>
</evidence>
<dbReference type="PROSITE" id="PS51257">
    <property type="entry name" value="PROKAR_LIPOPROTEIN"/>
    <property type="match status" value="1"/>
</dbReference>
<accession>A0A7M7QNV4</accession>
<dbReference type="Pfam" id="PF07679">
    <property type="entry name" value="I-set"/>
    <property type="match status" value="1"/>
</dbReference>
<dbReference type="Pfam" id="PF08205">
    <property type="entry name" value="C2-set_2"/>
    <property type="match status" value="1"/>
</dbReference>
<feature type="region of interest" description="Disordered" evidence="6">
    <location>
        <begin position="430"/>
        <end position="464"/>
    </location>
</feature>
<evidence type="ECO:0000256" key="2">
    <source>
        <dbReference type="ARBA" id="ARBA00023136"/>
    </source>
</evidence>
<dbReference type="OrthoDB" id="6345017at2759"/>
<keyword evidence="2 7" id="KW-0472">Membrane</keyword>
<evidence type="ECO:0000313" key="12">
    <source>
        <dbReference type="Proteomes" id="UP000002358"/>
    </source>
</evidence>
<dbReference type="KEGG" id="nvi:100677935"/>
<protein>
    <recommendedName>
        <fullName evidence="13">Fasciclin-3</fullName>
    </recommendedName>
</protein>
<keyword evidence="7" id="KW-1133">Transmembrane helix</keyword>
<evidence type="ECO:0008006" key="13">
    <source>
        <dbReference type="Google" id="ProtNLM"/>
    </source>
</evidence>
<feature type="domain" description="Immunoglobulin I-set" evidence="9">
    <location>
        <begin position="249"/>
        <end position="339"/>
    </location>
</feature>
<dbReference type="Gene3D" id="2.60.40.10">
    <property type="entry name" value="Immunoglobulins"/>
    <property type="match status" value="2"/>
</dbReference>
<dbReference type="InterPro" id="IPR013162">
    <property type="entry name" value="CD80_C2-set"/>
</dbReference>
<dbReference type="GO" id="GO:0050839">
    <property type="term" value="F:cell adhesion molecule binding"/>
    <property type="evidence" value="ECO:0007669"/>
    <property type="project" value="TreeGrafter"/>
</dbReference>
<dbReference type="GO" id="GO:0005911">
    <property type="term" value="C:cell-cell junction"/>
    <property type="evidence" value="ECO:0007669"/>
    <property type="project" value="TreeGrafter"/>
</dbReference>
<reference evidence="11" key="1">
    <citation type="submission" date="2021-01" db="UniProtKB">
        <authorList>
            <consortium name="EnsemblMetazoa"/>
        </authorList>
    </citation>
    <scope>IDENTIFICATION</scope>
</reference>